<proteinExistence type="predicted"/>
<dbReference type="EMBL" id="JBHMFI010000001">
    <property type="protein sequence ID" value="MFB9072157.1"/>
    <property type="molecule type" value="Genomic_DNA"/>
</dbReference>
<gene>
    <name evidence="2" type="ORF">ACFFX0_13470</name>
</gene>
<evidence type="ECO:0000313" key="3">
    <source>
        <dbReference type="Proteomes" id="UP001589575"/>
    </source>
</evidence>
<sequence length="79" mass="7692">MPSAASVPSAALPVPSPLGKFPPPGRDVMPAEMPAMSFSASATARTGQAMAVSLMMLLSFCALGVSAAGAEGDSVPSGV</sequence>
<keyword evidence="3" id="KW-1185">Reference proteome</keyword>
<feature type="region of interest" description="Disordered" evidence="1">
    <location>
        <begin position="1"/>
        <end position="27"/>
    </location>
</feature>
<evidence type="ECO:0000313" key="2">
    <source>
        <dbReference type="EMBL" id="MFB9072157.1"/>
    </source>
</evidence>
<protein>
    <submittedName>
        <fullName evidence="2">Uncharacterized protein</fullName>
    </submittedName>
</protein>
<comment type="caution">
    <text evidence="2">The sequence shown here is derived from an EMBL/GenBank/DDBJ whole genome shotgun (WGS) entry which is preliminary data.</text>
</comment>
<organism evidence="2 3">
    <name type="scientific">Citricoccus parietis</name>
    <dbReference type="NCBI Taxonomy" id="592307"/>
    <lineage>
        <taxon>Bacteria</taxon>
        <taxon>Bacillati</taxon>
        <taxon>Actinomycetota</taxon>
        <taxon>Actinomycetes</taxon>
        <taxon>Micrococcales</taxon>
        <taxon>Micrococcaceae</taxon>
        <taxon>Citricoccus</taxon>
    </lineage>
</organism>
<feature type="compositionally biased region" description="Low complexity" evidence="1">
    <location>
        <begin position="1"/>
        <end position="13"/>
    </location>
</feature>
<evidence type="ECO:0000256" key="1">
    <source>
        <dbReference type="SAM" id="MobiDB-lite"/>
    </source>
</evidence>
<feature type="compositionally biased region" description="Pro residues" evidence="1">
    <location>
        <begin position="14"/>
        <end position="25"/>
    </location>
</feature>
<accession>A0ABV5FZN8</accession>
<dbReference type="Proteomes" id="UP001589575">
    <property type="component" value="Unassembled WGS sequence"/>
</dbReference>
<reference evidence="2 3" key="1">
    <citation type="submission" date="2024-09" db="EMBL/GenBank/DDBJ databases">
        <authorList>
            <person name="Sun Q."/>
            <person name="Mori K."/>
        </authorList>
    </citation>
    <scope>NUCLEOTIDE SEQUENCE [LARGE SCALE GENOMIC DNA]</scope>
    <source>
        <strain evidence="2 3">CCM 7609</strain>
    </source>
</reference>
<name>A0ABV5FZN8_9MICC</name>